<name>A0A365PC00_9ACTN</name>
<accession>A0A365PC00</accession>
<gene>
    <name evidence="2" type="ORF">DQ226_05235</name>
</gene>
<dbReference type="EMBL" id="QNTT01000009">
    <property type="protein sequence ID" value="RBA38331.1"/>
    <property type="molecule type" value="Genomic_DNA"/>
</dbReference>
<evidence type="ECO:0000313" key="3">
    <source>
        <dbReference type="Proteomes" id="UP000252187"/>
    </source>
</evidence>
<organism evidence="2 3">
    <name type="scientific">Dietzia maris</name>
    <dbReference type="NCBI Taxonomy" id="37915"/>
    <lineage>
        <taxon>Bacteria</taxon>
        <taxon>Bacillati</taxon>
        <taxon>Actinomycetota</taxon>
        <taxon>Actinomycetes</taxon>
        <taxon>Mycobacteriales</taxon>
        <taxon>Dietziaceae</taxon>
        <taxon>Dietzia</taxon>
    </lineage>
</organism>
<protein>
    <submittedName>
        <fullName evidence="2">Uncharacterized protein</fullName>
    </submittedName>
</protein>
<feature type="region of interest" description="Disordered" evidence="1">
    <location>
        <begin position="1"/>
        <end position="40"/>
    </location>
</feature>
<sequence length="83" mass="8160">MPGPAGSSGGEAATSGAASGSADGREARGISTVSPAVGVSDHAAIRRRELRRVAERSVSDARVVSAIGYAVVISSSQSSSEST</sequence>
<evidence type="ECO:0000256" key="1">
    <source>
        <dbReference type="SAM" id="MobiDB-lite"/>
    </source>
</evidence>
<dbReference type="AlphaFoldDB" id="A0A365PC00"/>
<reference evidence="2 3" key="1">
    <citation type="submission" date="2018-06" db="EMBL/GenBank/DDBJ databases">
        <title>Whole genome sequencing of four bacterial strains from South Shetland trench revealing bio-synthetic gene clusters.</title>
        <authorList>
            <person name="Abdel-Mageed W.M."/>
            <person name="Lehri B."/>
            <person name="Jarmusch S.A."/>
            <person name="Miranda K."/>
            <person name="Goodfellow M."/>
            <person name="Jaspars M."/>
            <person name="Karlyshev A.V."/>
        </authorList>
    </citation>
    <scope>NUCLEOTIDE SEQUENCE [LARGE SCALE GENOMIC DNA]</scope>
    <source>
        <strain evidence="2 3">SST1</strain>
    </source>
</reference>
<proteinExistence type="predicted"/>
<dbReference type="Proteomes" id="UP000252187">
    <property type="component" value="Unassembled WGS sequence"/>
</dbReference>
<comment type="caution">
    <text evidence="2">The sequence shown here is derived from an EMBL/GenBank/DDBJ whole genome shotgun (WGS) entry which is preliminary data.</text>
</comment>
<feature type="compositionally biased region" description="Low complexity" evidence="1">
    <location>
        <begin position="10"/>
        <end position="22"/>
    </location>
</feature>
<evidence type="ECO:0000313" key="2">
    <source>
        <dbReference type="EMBL" id="RBA38331.1"/>
    </source>
</evidence>